<dbReference type="GeneID" id="27689727"/>
<protein>
    <submittedName>
        <fullName evidence="2">Uncharacterized protein</fullName>
    </submittedName>
</protein>
<evidence type="ECO:0000313" key="2">
    <source>
        <dbReference type="EMBL" id="KNC98006.1"/>
    </source>
</evidence>
<organism evidence="2 3">
    <name type="scientific">Spizellomyces punctatus (strain DAOM BR117)</name>
    <dbReference type="NCBI Taxonomy" id="645134"/>
    <lineage>
        <taxon>Eukaryota</taxon>
        <taxon>Fungi</taxon>
        <taxon>Fungi incertae sedis</taxon>
        <taxon>Chytridiomycota</taxon>
        <taxon>Chytridiomycota incertae sedis</taxon>
        <taxon>Chytridiomycetes</taxon>
        <taxon>Spizellomycetales</taxon>
        <taxon>Spizellomycetaceae</taxon>
        <taxon>Spizellomyces</taxon>
    </lineage>
</organism>
<evidence type="ECO:0000313" key="3">
    <source>
        <dbReference type="Proteomes" id="UP000053201"/>
    </source>
</evidence>
<dbReference type="AlphaFoldDB" id="A0A0L0HAG9"/>
<reference evidence="2 3" key="1">
    <citation type="submission" date="2009-08" db="EMBL/GenBank/DDBJ databases">
        <title>The Genome Sequence of Spizellomyces punctatus strain DAOM BR117.</title>
        <authorList>
            <consortium name="The Broad Institute Genome Sequencing Platform"/>
            <person name="Russ C."/>
            <person name="Cuomo C."/>
            <person name="Shea T."/>
            <person name="Young S.K."/>
            <person name="Zeng Q."/>
            <person name="Koehrsen M."/>
            <person name="Haas B."/>
            <person name="Borodovsky M."/>
            <person name="Guigo R."/>
            <person name="Alvarado L."/>
            <person name="Berlin A."/>
            <person name="Bochicchio J."/>
            <person name="Borenstein D."/>
            <person name="Chapman S."/>
            <person name="Chen Z."/>
            <person name="Engels R."/>
            <person name="Freedman E."/>
            <person name="Gellesch M."/>
            <person name="Goldberg J."/>
            <person name="Griggs A."/>
            <person name="Gujja S."/>
            <person name="Heiman D."/>
            <person name="Hepburn T."/>
            <person name="Howarth C."/>
            <person name="Jen D."/>
            <person name="Larson L."/>
            <person name="Lewis B."/>
            <person name="Mehta T."/>
            <person name="Park D."/>
            <person name="Pearson M."/>
            <person name="Roberts A."/>
            <person name="Saif S."/>
            <person name="Shenoy N."/>
            <person name="Sisk P."/>
            <person name="Stolte C."/>
            <person name="Sykes S."/>
            <person name="Thomson T."/>
            <person name="Walk T."/>
            <person name="White J."/>
            <person name="Yandava C."/>
            <person name="Burger G."/>
            <person name="Gray M.W."/>
            <person name="Holland P.W.H."/>
            <person name="King N."/>
            <person name="Lang F.B.F."/>
            <person name="Roger A.J."/>
            <person name="Ruiz-Trillo I."/>
            <person name="Lander E."/>
            <person name="Nusbaum C."/>
        </authorList>
    </citation>
    <scope>NUCLEOTIDE SEQUENCE [LARGE SCALE GENOMIC DNA]</scope>
    <source>
        <strain evidence="2 3">DAOM BR117</strain>
    </source>
</reference>
<dbReference type="Proteomes" id="UP000053201">
    <property type="component" value="Unassembled WGS sequence"/>
</dbReference>
<gene>
    <name evidence="2" type="ORF">SPPG_06425</name>
</gene>
<proteinExistence type="predicted"/>
<feature type="compositionally biased region" description="Basic and acidic residues" evidence="1">
    <location>
        <begin position="71"/>
        <end position="85"/>
    </location>
</feature>
<evidence type="ECO:0000256" key="1">
    <source>
        <dbReference type="SAM" id="MobiDB-lite"/>
    </source>
</evidence>
<feature type="region of interest" description="Disordered" evidence="1">
    <location>
        <begin position="53"/>
        <end position="85"/>
    </location>
</feature>
<keyword evidence="3" id="KW-1185">Reference proteome</keyword>
<dbReference type="RefSeq" id="XP_016606046.1">
    <property type="nucleotide sequence ID" value="XM_016754631.1"/>
</dbReference>
<dbReference type="InParanoid" id="A0A0L0HAG9"/>
<dbReference type="EMBL" id="KQ257461">
    <property type="protein sequence ID" value="KNC98006.1"/>
    <property type="molecule type" value="Genomic_DNA"/>
</dbReference>
<accession>A0A0L0HAG9</accession>
<sequence length="130" mass="14944">MRRGARKPAPSLPEMSLRKSSSAFYNKALLFMTRLRRRRTSWRRLTCSMHKRPLEEDSASSSDSEEQENVSSEKRKDSLSKSEEAHPLKNDLGLVSLVCWGFCKTMINQVSPHISIGSDRQLWSISFILE</sequence>
<name>A0A0L0HAG9_SPIPD</name>
<dbReference type="VEuPathDB" id="FungiDB:SPPG_06425"/>